<feature type="transmembrane region" description="Helical" evidence="8">
    <location>
        <begin position="164"/>
        <end position="185"/>
    </location>
</feature>
<keyword evidence="6 8" id="KW-1133">Transmembrane helix</keyword>
<dbReference type="AlphaFoldDB" id="A0A174H5W3"/>
<dbReference type="RefSeq" id="WP_050639635.1">
    <property type="nucleotide sequence ID" value="NZ_CABKUE010000007.1"/>
</dbReference>
<name>A0A174H5W3_9FIRM</name>
<dbReference type="Proteomes" id="UP000095544">
    <property type="component" value="Unassembled WGS sequence"/>
</dbReference>
<evidence type="ECO:0000256" key="2">
    <source>
        <dbReference type="ARBA" id="ARBA00005745"/>
    </source>
</evidence>
<keyword evidence="7 8" id="KW-0472">Membrane</keyword>
<dbReference type="PANTHER" id="PTHR30012:SF0">
    <property type="entry name" value="TYPE II SECRETION SYSTEM PROTEIN F-RELATED"/>
    <property type="match status" value="1"/>
</dbReference>
<dbReference type="InterPro" id="IPR042094">
    <property type="entry name" value="T2SS_GspF_sf"/>
</dbReference>
<evidence type="ECO:0000256" key="6">
    <source>
        <dbReference type="ARBA" id="ARBA00022989"/>
    </source>
</evidence>
<feature type="domain" description="Type II secretion system protein GspF" evidence="9">
    <location>
        <begin position="265"/>
        <end position="385"/>
    </location>
</feature>
<organism evidence="10 11">
    <name type="scientific">Faecalicatena contorta</name>
    <dbReference type="NCBI Taxonomy" id="39482"/>
    <lineage>
        <taxon>Bacteria</taxon>
        <taxon>Bacillati</taxon>
        <taxon>Bacillota</taxon>
        <taxon>Clostridia</taxon>
        <taxon>Lachnospirales</taxon>
        <taxon>Lachnospiraceae</taxon>
        <taxon>Faecalicatena</taxon>
    </lineage>
</organism>
<evidence type="ECO:0000256" key="5">
    <source>
        <dbReference type="ARBA" id="ARBA00022692"/>
    </source>
</evidence>
<evidence type="ECO:0000256" key="7">
    <source>
        <dbReference type="ARBA" id="ARBA00023136"/>
    </source>
</evidence>
<dbReference type="GO" id="GO:0005886">
    <property type="term" value="C:plasma membrane"/>
    <property type="evidence" value="ECO:0007669"/>
    <property type="project" value="UniProtKB-SubCell"/>
</dbReference>
<dbReference type="PANTHER" id="PTHR30012">
    <property type="entry name" value="GENERAL SECRETION PATHWAY PROTEIN"/>
    <property type="match status" value="1"/>
</dbReference>
<dbReference type="InterPro" id="IPR003004">
    <property type="entry name" value="GspF/PilC"/>
</dbReference>
<feature type="domain" description="Type II secretion system protein GspF" evidence="9">
    <location>
        <begin position="62"/>
        <end position="186"/>
    </location>
</feature>
<sequence>MAQYKYKAQTIDGKKISGAMNAGSEAELQLRLHEQDAFLLSAKEVRSGKNRKQFKAKVLADFSRQLSTLVGAGVTLVRALNIIANGESIKPNERQVYEDMIRQIRQGISLSEAMESQNGAFPPLMIYMYRSAESSGNLELVSMQMALMFEKEHRLNGKISSSLVYPKILGVMIIAVIMVLTKFVMPQLQELFDTMDTLPLPTRILNGISDFMQSYWYLAIAALLGLWVGWKALLRIPGFRRRWHRVRLHMPVFGKLQKVICTARFARTLSSLYSAGIPIVPALQIARNTVGNDYIDLQFDEVIPYVRAGNNLSDGLDMVDGFVKKLSDTIRVGEETGSLDSMLLATADAMEFDADIAINKMVSYVEPIMLIIMGIVVAFVMVAVFSALYGSYDSIAGME</sequence>
<keyword evidence="5 8" id="KW-0812">Transmembrane</keyword>
<protein>
    <submittedName>
        <fullName evidence="10">Type IV pilin biogenesis protein</fullName>
    </submittedName>
</protein>
<evidence type="ECO:0000313" key="11">
    <source>
        <dbReference type="Proteomes" id="UP000095544"/>
    </source>
</evidence>
<dbReference type="OrthoDB" id="9805682at2"/>
<evidence type="ECO:0000313" key="10">
    <source>
        <dbReference type="EMBL" id="CUO70244.1"/>
    </source>
</evidence>
<dbReference type="FunFam" id="1.20.81.30:FF:000001">
    <property type="entry name" value="Type II secretion system protein F"/>
    <property type="match status" value="1"/>
</dbReference>
<proteinExistence type="inferred from homology"/>
<reference evidence="10 11" key="1">
    <citation type="submission" date="2015-09" db="EMBL/GenBank/DDBJ databases">
        <authorList>
            <consortium name="Pathogen Informatics"/>
        </authorList>
    </citation>
    <scope>NUCLEOTIDE SEQUENCE [LARGE SCALE GENOMIC DNA]</scope>
    <source>
        <strain evidence="10 11">2789STDY5834876</strain>
    </source>
</reference>
<evidence type="ECO:0000256" key="1">
    <source>
        <dbReference type="ARBA" id="ARBA00004429"/>
    </source>
</evidence>
<comment type="similarity">
    <text evidence="2">Belongs to the GSP F family.</text>
</comment>
<evidence type="ECO:0000256" key="4">
    <source>
        <dbReference type="ARBA" id="ARBA00022519"/>
    </source>
</evidence>
<keyword evidence="4" id="KW-0997">Cell inner membrane</keyword>
<feature type="transmembrane region" description="Helical" evidence="8">
    <location>
        <begin position="215"/>
        <end position="234"/>
    </location>
</feature>
<evidence type="ECO:0000256" key="3">
    <source>
        <dbReference type="ARBA" id="ARBA00022475"/>
    </source>
</evidence>
<keyword evidence="3" id="KW-1003">Cell membrane</keyword>
<dbReference type="STRING" id="39482.ERS852491_03019"/>
<evidence type="ECO:0000256" key="8">
    <source>
        <dbReference type="SAM" id="Phobius"/>
    </source>
</evidence>
<dbReference type="Gene3D" id="1.20.81.30">
    <property type="entry name" value="Type II secretion system (T2SS), domain F"/>
    <property type="match status" value="2"/>
</dbReference>
<evidence type="ECO:0000259" key="9">
    <source>
        <dbReference type="Pfam" id="PF00482"/>
    </source>
</evidence>
<comment type="subcellular location">
    <subcellularLocation>
        <location evidence="1">Cell inner membrane</location>
        <topology evidence="1">Multi-pass membrane protein</topology>
    </subcellularLocation>
</comment>
<dbReference type="EMBL" id="CYZU01000029">
    <property type="protein sequence ID" value="CUO70244.1"/>
    <property type="molecule type" value="Genomic_DNA"/>
</dbReference>
<feature type="transmembrane region" description="Helical" evidence="8">
    <location>
        <begin position="368"/>
        <end position="389"/>
    </location>
</feature>
<gene>
    <name evidence="10" type="primary">gspF_2</name>
    <name evidence="10" type="ORF">ERS852491_03019</name>
</gene>
<dbReference type="Pfam" id="PF00482">
    <property type="entry name" value="T2SSF"/>
    <property type="match status" value="2"/>
</dbReference>
<accession>A0A174H5W3</accession>
<dbReference type="PRINTS" id="PR00812">
    <property type="entry name" value="BCTERIALGSPF"/>
</dbReference>
<dbReference type="InterPro" id="IPR018076">
    <property type="entry name" value="T2SS_GspF_dom"/>
</dbReference>